<feature type="chain" id="PRO_5045759391" evidence="1">
    <location>
        <begin position="28"/>
        <end position="239"/>
    </location>
</feature>
<organism evidence="2 3">
    <name type="scientific">Pseudonocardia humida</name>
    <dbReference type="NCBI Taxonomy" id="2800819"/>
    <lineage>
        <taxon>Bacteria</taxon>
        <taxon>Bacillati</taxon>
        <taxon>Actinomycetota</taxon>
        <taxon>Actinomycetes</taxon>
        <taxon>Pseudonocardiales</taxon>
        <taxon>Pseudonocardiaceae</taxon>
        <taxon>Pseudonocardia</taxon>
    </lineage>
</organism>
<dbReference type="Gene3D" id="3.30.110.170">
    <property type="entry name" value="Protein of unknown function (DUF541), domain 1"/>
    <property type="match status" value="1"/>
</dbReference>
<dbReference type="InterPro" id="IPR007497">
    <property type="entry name" value="SIMPL/DUF541"/>
</dbReference>
<evidence type="ECO:0000256" key="1">
    <source>
        <dbReference type="SAM" id="SignalP"/>
    </source>
</evidence>
<dbReference type="Pfam" id="PF04402">
    <property type="entry name" value="SIMPL"/>
    <property type="match status" value="1"/>
</dbReference>
<comment type="caution">
    <text evidence="2">The sequence shown here is derived from an EMBL/GenBank/DDBJ whole genome shotgun (WGS) entry which is preliminary data.</text>
</comment>
<dbReference type="PROSITE" id="PS51257">
    <property type="entry name" value="PROKAR_LIPOPROTEIN"/>
    <property type="match status" value="1"/>
</dbReference>
<evidence type="ECO:0000313" key="3">
    <source>
        <dbReference type="Proteomes" id="UP001165283"/>
    </source>
</evidence>
<dbReference type="RefSeq" id="WP_252444912.1">
    <property type="nucleotide sequence ID" value="NZ_JAGSOV010000071.1"/>
</dbReference>
<evidence type="ECO:0000313" key="2">
    <source>
        <dbReference type="EMBL" id="MCO1659850.1"/>
    </source>
</evidence>
<reference evidence="2" key="1">
    <citation type="submission" date="2021-04" db="EMBL/GenBank/DDBJ databases">
        <title>Pseudonocardia sp. nov., isolated from sandy soil of mangrove forest.</title>
        <authorList>
            <person name="Zan Z."/>
            <person name="Huang R."/>
            <person name="Liu W."/>
        </authorList>
    </citation>
    <scope>NUCLEOTIDE SEQUENCE</scope>
    <source>
        <strain evidence="2">S2-4</strain>
    </source>
</reference>
<dbReference type="PANTHER" id="PTHR34387:SF2">
    <property type="entry name" value="SLR1258 PROTEIN"/>
    <property type="match status" value="1"/>
</dbReference>
<dbReference type="Gene3D" id="3.30.70.2970">
    <property type="entry name" value="Protein of unknown function (DUF541), domain 2"/>
    <property type="match status" value="1"/>
</dbReference>
<gene>
    <name evidence="2" type="ORF">KDL28_32785</name>
</gene>
<keyword evidence="3" id="KW-1185">Reference proteome</keyword>
<dbReference type="InterPro" id="IPR052022">
    <property type="entry name" value="26kDa_periplasmic_antigen"/>
</dbReference>
<sequence length="239" mass="23906">MNRALRTAAVLALGVLVLSGCSTPTGAEHATGGAGAADPAAITARGTGTVRGAPDVATLVLAEQTRDPRAEAALGAASAGATALVAVLDRGGIAAADRRTSGLSVDPTFDQDGRVTGYQAVNEVTATVRDTAAVGALVDAASQAVGDALRVRGITFSIEDDSELRVQARADAVREAQAQAQELATAAGVDLGRVRTIIEVPPASTDPFRADAAPVAATPVEPGTRELTVVVEVSYGIDG</sequence>
<dbReference type="Proteomes" id="UP001165283">
    <property type="component" value="Unassembled WGS sequence"/>
</dbReference>
<dbReference type="EMBL" id="JAGSOV010000071">
    <property type="protein sequence ID" value="MCO1659850.1"/>
    <property type="molecule type" value="Genomic_DNA"/>
</dbReference>
<feature type="signal peptide" evidence="1">
    <location>
        <begin position="1"/>
        <end position="27"/>
    </location>
</feature>
<dbReference type="PANTHER" id="PTHR34387">
    <property type="entry name" value="SLR1258 PROTEIN"/>
    <property type="match status" value="1"/>
</dbReference>
<name>A0ABT1A9Z2_9PSEU</name>
<keyword evidence="1" id="KW-0732">Signal</keyword>
<proteinExistence type="predicted"/>
<protein>
    <submittedName>
        <fullName evidence="2">SIMPL domain-containing protein</fullName>
    </submittedName>
</protein>
<accession>A0ABT1A9Z2</accession>